<dbReference type="GeneID" id="20243938"/>
<dbReference type="SUPFAM" id="SSF49785">
    <property type="entry name" value="Galactose-binding domain-like"/>
    <property type="match status" value="1"/>
</dbReference>
<name>V3ZTA2_LOTGI</name>
<gene>
    <name evidence="1" type="ORF">LOTGIDRAFT_176706</name>
</gene>
<dbReference type="Pfam" id="PF22633">
    <property type="entry name" value="F5_F8_type_C_2"/>
    <property type="match status" value="1"/>
</dbReference>
<dbReference type="CTD" id="20243938"/>
<proteinExistence type="predicted"/>
<dbReference type="EMBL" id="KB201766">
    <property type="protein sequence ID" value="ESO94678.1"/>
    <property type="molecule type" value="Genomic_DNA"/>
</dbReference>
<dbReference type="InterPro" id="IPR008979">
    <property type="entry name" value="Galactose-bd-like_sf"/>
</dbReference>
<dbReference type="PANTHER" id="PTHR45713">
    <property type="entry name" value="FTP DOMAIN-CONTAINING PROTEIN"/>
    <property type="match status" value="1"/>
</dbReference>
<evidence type="ECO:0000313" key="1">
    <source>
        <dbReference type="EMBL" id="ESO94678.1"/>
    </source>
</evidence>
<dbReference type="InterPro" id="IPR051941">
    <property type="entry name" value="BG_Antigen-Binding_Lectin"/>
</dbReference>
<protein>
    <recommendedName>
        <fullName evidence="3">Fucolectin tachylectin-4 pentraxin-1 domain-containing protein</fullName>
    </recommendedName>
</protein>
<dbReference type="PANTHER" id="PTHR45713:SF6">
    <property type="entry name" value="F5_8 TYPE C DOMAIN-CONTAINING PROTEIN"/>
    <property type="match status" value="1"/>
</dbReference>
<accession>V3ZTA2</accession>
<dbReference type="Gene3D" id="2.60.120.260">
    <property type="entry name" value="Galactose-binding domain-like"/>
    <property type="match status" value="1"/>
</dbReference>
<dbReference type="RefSeq" id="XP_009054634.1">
    <property type="nucleotide sequence ID" value="XM_009056386.1"/>
</dbReference>
<dbReference type="AlphaFoldDB" id="V3ZTA2"/>
<keyword evidence="2" id="KW-1185">Reference proteome</keyword>
<evidence type="ECO:0008006" key="3">
    <source>
        <dbReference type="Google" id="ProtNLM"/>
    </source>
</evidence>
<organism evidence="1 2">
    <name type="scientific">Lottia gigantea</name>
    <name type="common">Giant owl limpet</name>
    <dbReference type="NCBI Taxonomy" id="225164"/>
    <lineage>
        <taxon>Eukaryota</taxon>
        <taxon>Metazoa</taxon>
        <taxon>Spiralia</taxon>
        <taxon>Lophotrochozoa</taxon>
        <taxon>Mollusca</taxon>
        <taxon>Gastropoda</taxon>
        <taxon>Patellogastropoda</taxon>
        <taxon>Lottioidea</taxon>
        <taxon>Lottiidae</taxon>
        <taxon>Lottia</taxon>
    </lineage>
</organism>
<dbReference type="KEGG" id="lgi:LOTGIDRAFT_176706"/>
<evidence type="ECO:0000313" key="2">
    <source>
        <dbReference type="Proteomes" id="UP000030746"/>
    </source>
</evidence>
<dbReference type="Proteomes" id="UP000030746">
    <property type="component" value="Unassembled WGS sequence"/>
</dbReference>
<reference evidence="1 2" key="1">
    <citation type="journal article" date="2013" name="Nature">
        <title>Insights into bilaterian evolution from three spiralian genomes.</title>
        <authorList>
            <person name="Simakov O."/>
            <person name="Marletaz F."/>
            <person name="Cho S.J."/>
            <person name="Edsinger-Gonzales E."/>
            <person name="Havlak P."/>
            <person name="Hellsten U."/>
            <person name="Kuo D.H."/>
            <person name="Larsson T."/>
            <person name="Lv J."/>
            <person name="Arendt D."/>
            <person name="Savage R."/>
            <person name="Osoegawa K."/>
            <person name="de Jong P."/>
            <person name="Grimwood J."/>
            <person name="Chapman J.A."/>
            <person name="Shapiro H."/>
            <person name="Aerts A."/>
            <person name="Otillar R.P."/>
            <person name="Terry A.Y."/>
            <person name="Boore J.L."/>
            <person name="Grigoriev I.V."/>
            <person name="Lindberg D.R."/>
            <person name="Seaver E.C."/>
            <person name="Weisblat D.A."/>
            <person name="Putnam N.H."/>
            <person name="Rokhsar D.S."/>
        </authorList>
    </citation>
    <scope>NUCLEOTIDE SEQUENCE [LARGE SCALE GENOMIC DNA]</scope>
</reference>
<dbReference type="OrthoDB" id="6049351at2759"/>
<sequence length="156" mass="17638">MLKEVCVESGAKLIQTFDIINKRTKTFGETAFTYQIQLSSDLKLNDGCKPSHAEQDRLDRAGDVCLEYETISNVALFFSVSDSHIPTEPFTKNIALNKPTSMSSVNHKYVACKGVDGKLTGFAHTKNSDTEWWCVDLEKVYDFQSVVLYNRRSKNQ</sequence>
<feature type="non-terminal residue" evidence="1">
    <location>
        <position position="156"/>
    </location>
</feature>